<proteinExistence type="inferred from homology"/>
<dbReference type="PANTHER" id="PTHR11066:SF34">
    <property type="entry name" value="ACYL-COENZYME A THIOESTERASE 8"/>
    <property type="match status" value="1"/>
</dbReference>
<comment type="caution">
    <text evidence="10">The sequence shown here is derived from an EMBL/GenBank/DDBJ whole genome shotgun (WGS) entry which is preliminary data.</text>
</comment>
<dbReference type="CDD" id="cd03444">
    <property type="entry name" value="Thioesterase_II_repeat1"/>
    <property type="match status" value="1"/>
</dbReference>
<dbReference type="EMBL" id="QZEZ01000001">
    <property type="protein sequence ID" value="RJK98131.1"/>
    <property type="molecule type" value="Genomic_DNA"/>
</dbReference>
<evidence type="ECO:0000256" key="6">
    <source>
        <dbReference type="ARBA" id="ARBA00071120"/>
    </source>
</evidence>
<evidence type="ECO:0000256" key="3">
    <source>
        <dbReference type="ARBA" id="ARBA00022801"/>
    </source>
</evidence>
<keyword evidence="11" id="KW-1185">Reference proteome</keyword>
<sequence length="278" mass="30508">MPRSVDALLEVLDLEDLEVDLFRGRSPETSLQRVFGGQVAAQALVAAGRTVVPERSVHSLHAYFLRLGDPGRPIVYDVDRIRDGRSFTTRRVVARQHGRPIFHMSASFQAAEEGLEHADPMPVVPRAEDLPDARAAMGPGTGPWVDWWRDWLPLDVRLVAPVGEGDEGRTRVWLRPLGALPDDPLLHVCVLAYASDLTLLTSTLAMHPGVPRPQVQLASLDHAMWFHRPVRADGWLLFDQRSPSASGGRGLGTGRVFTADGTLVANVVQEGLVRPPRG</sequence>
<dbReference type="GO" id="GO:0047617">
    <property type="term" value="F:fatty acyl-CoA hydrolase activity"/>
    <property type="evidence" value="ECO:0007669"/>
    <property type="project" value="UniProtKB-EC"/>
</dbReference>
<name>A0A3A3ZMZ4_9ACTN</name>
<dbReference type="Proteomes" id="UP000265614">
    <property type="component" value="Unassembled WGS sequence"/>
</dbReference>
<dbReference type="SUPFAM" id="SSF54637">
    <property type="entry name" value="Thioesterase/thiol ester dehydrase-isomerase"/>
    <property type="match status" value="2"/>
</dbReference>
<dbReference type="InterPro" id="IPR029069">
    <property type="entry name" value="HotDog_dom_sf"/>
</dbReference>
<dbReference type="InterPro" id="IPR042171">
    <property type="entry name" value="Acyl-CoA_hotdog"/>
</dbReference>
<dbReference type="Pfam" id="PF02551">
    <property type="entry name" value="Acyl_CoA_thio"/>
    <property type="match status" value="1"/>
</dbReference>
<dbReference type="GO" id="GO:0006637">
    <property type="term" value="P:acyl-CoA metabolic process"/>
    <property type="evidence" value="ECO:0007669"/>
    <property type="project" value="InterPro"/>
</dbReference>
<gene>
    <name evidence="10" type="ORF">D5H78_04205</name>
</gene>
<comment type="subunit">
    <text evidence="2">Homotetramer.</text>
</comment>
<evidence type="ECO:0000256" key="4">
    <source>
        <dbReference type="ARBA" id="ARBA00023098"/>
    </source>
</evidence>
<evidence type="ECO:0000256" key="7">
    <source>
        <dbReference type="ARBA" id="ARBA00079653"/>
    </source>
</evidence>
<keyword evidence="3" id="KW-0378">Hydrolase</keyword>
<dbReference type="GO" id="GO:0009062">
    <property type="term" value="P:fatty acid catabolic process"/>
    <property type="evidence" value="ECO:0007669"/>
    <property type="project" value="TreeGrafter"/>
</dbReference>
<feature type="domain" description="Acyl-CoA thioesterase 2 C-terminal" evidence="8">
    <location>
        <begin position="165"/>
        <end position="272"/>
    </location>
</feature>
<protein>
    <recommendedName>
        <fullName evidence="6">Acyl-CoA thioesterase 2</fullName>
    </recommendedName>
    <alternativeName>
        <fullName evidence="7">Thioesterase II</fullName>
    </alternativeName>
</protein>
<evidence type="ECO:0000313" key="11">
    <source>
        <dbReference type="Proteomes" id="UP000265614"/>
    </source>
</evidence>
<dbReference type="OrthoDB" id="9781019at2"/>
<organism evidence="10 11">
    <name type="scientific">Vallicoccus soli</name>
    <dbReference type="NCBI Taxonomy" id="2339232"/>
    <lineage>
        <taxon>Bacteria</taxon>
        <taxon>Bacillati</taxon>
        <taxon>Actinomycetota</taxon>
        <taxon>Actinomycetes</taxon>
        <taxon>Motilibacterales</taxon>
        <taxon>Vallicoccaceae</taxon>
        <taxon>Vallicoccus</taxon>
    </lineage>
</organism>
<evidence type="ECO:0000256" key="2">
    <source>
        <dbReference type="ARBA" id="ARBA00011881"/>
    </source>
</evidence>
<dbReference type="AlphaFoldDB" id="A0A3A3ZMZ4"/>
<evidence type="ECO:0000256" key="5">
    <source>
        <dbReference type="ARBA" id="ARBA00050943"/>
    </source>
</evidence>
<comment type="similarity">
    <text evidence="1">Belongs to the C/M/P thioester hydrolase family.</text>
</comment>
<evidence type="ECO:0000259" key="9">
    <source>
        <dbReference type="Pfam" id="PF13622"/>
    </source>
</evidence>
<feature type="domain" description="Acyl-CoA thioesterase-like N-terminal HotDog" evidence="9">
    <location>
        <begin position="32"/>
        <end position="109"/>
    </location>
</feature>
<dbReference type="InterPro" id="IPR049449">
    <property type="entry name" value="TesB_ACOT8-like_N"/>
</dbReference>
<dbReference type="RefSeq" id="WP_119949057.1">
    <property type="nucleotide sequence ID" value="NZ_QZEZ01000001.1"/>
</dbReference>
<dbReference type="CDD" id="cd03445">
    <property type="entry name" value="Thioesterase_II_repeat2"/>
    <property type="match status" value="1"/>
</dbReference>
<reference evidence="10 11" key="1">
    <citation type="submission" date="2018-09" db="EMBL/GenBank/DDBJ databases">
        <title>YIM 75000 draft genome.</title>
        <authorList>
            <person name="Tang S."/>
            <person name="Feng Y."/>
        </authorList>
    </citation>
    <scope>NUCLEOTIDE SEQUENCE [LARGE SCALE GENOMIC DNA]</scope>
    <source>
        <strain evidence="10 11">YIM 75000</strain>
    </source>
</reference>
<evidence type="ECO:0000313" key="10">
    <source>
        <dbReference type="EMBL" id="RJK98131.1"/>
    </source>
</evidence>
<dbReference type="Gene3D" id="2.40.160.210">
    <property type="entry name" value="Acyl-CoA thioesterase, double hotdog domain"/>
    <property type="match status" value="1"/>
</dbReference>
<keyword evidence="4" id="KW-0443">Lipid metabolism</keyword>
<evidence type="ECO:0000259" key="8">
    <source>
        <dbReference type="Pfam" id="PF02551"/>
    </source>
</evidence>
<comment type="catalytic activity">
    <reaction evidence="5">
        <text>a fatty acyl-CoA + H2O = a fatty acid + CoA + H(+)</text>
        <dbReference type="Rhea" id="RHEA:16781"/>
        <dbReference type="ChEBI" id="CHEBI:15377"/>
        <dbReference type="ChEBI" id="CHEBI:15378"/>
        <dbReference type="ChEBI" id="CHEBI:28868"/>
        <dbReference type="ChEBI" id="CHEBI:57287"/>
        <dbReference type="ChEBI" id="CHEBI:77636"/>
        <dbReference type="EC" id="3.1.2.20"/>
    </reaction>
    <physiologicalReaction direction="left-to-right" evidence="5">
        <dbReference type="Rhea" id="RHEA:16782"/>
    </physiologicalReaction>
</comment>
<evidence type="ECO:0000256" key="1">
    <source>
        <dbReference type="ARBA" id="ARBA00006538"/>
    </source>
</evidence>
<accession>A0A3A3ZMZ4</accession>
<dbReference type="InterPro" id="IPR025652">
    <property type="entry name" value="TesB_C"/>
</dbReference>
<dbReference type="InterPro" id="IPR003703">
    <property type="entry name" value="Acyl_CoA_thio"/>
</dbReference>
<dbReference type="FunFam" id="2.40.160.210:FF:000001">
    <property type="entry name" value="Acyl-CoA thioesterase II"/>
    <property type="match status" value="1"/>
</dbReference>
<dbReference type="Pfam" id="PF13622">
    <property type="entry name" value="4HBT_3"/>
    <property type="match status" value="1"/>
</dbReference>
<dbReference type="PANTHER" id="PTHR11066">
    <property type="entry name" value="ACYL-COA THIOESTERASE"/>
    <property type="match status" value="1"/>
</dbReference>